<dbReference type="SUPFAM" id="SSF90123">
    <property type="entry name" value="ABC transporter transmembrane region"/>
    <property type="match status" value="1"/>
</dbReference>
<dbReference type="GO" id="GO:0140359">
    <property type="term" value="F:ABC-type transporter activity"/>
    <property type="evidence" value="ECO:0007669"/>
    <property type="project" value="InterPro"/>
</dbReference>
<keyword evidence="2" id="KW-0813">Transport</keyword>
<dbReference type="PROSITE" id="PS50929">
    <property type="entry name" value="ABC_TM1F"/>
    <property type="match status" value="1"/>
</dbReference>
<dbReference type="AlphaFoldDB" id="A0A285QH30"/>
<feature type="transmembrane region" description="Helical" evidence="9">
    <location>
        <begin position="86"/>
        <end position="110"/>
    </location>
</feature>
<evidence type="ECO:0000256" key="6">
    <source>
        <dbReference type="ARBA" id="ARBA00022840"/>
    </source>
</evidence>
<dbReference type="GO" id="GO:0034040">
    <property type="term" value="F:ATPase-coupled lipid transmembrane transporter activity"/>
    <property type="evidence" value="ECO:0007669"/>
    <property type="project" value="TreeGrafter"/>
</dbReference>
<evidence type="ECO:0000313" key="13">
    <source>
        <dbReference type="Proteomes" id="UP000219494"/>
    </source>
</evidence>
<dbReference type="Gene3D" id="3.40.50.300">
    <property type="entry name" value="P-loop containing nucleotide triphosphate hydrolases"/>
    <property type="match status" value="1"/>
</dbReference>
<dbReference type="PROSITE" id="PS00211">
    <property type="entry name" value="ABC_TRANSPORTER_1"/>
    <property type="match status" value="1"/>
</dbReference>
<dbReference type="SMART" id="SM00382">
    <property type="entry name" value="AAA"/>
    <property type="match status" value="1"/>
</dbReference>
<evidence type="ECO:0000256" key="2">
    <source>
        <dbReference type="ARBA" id="ARBA00022448"/>
    </source>
</evidence>
<feature type="domain" description="ABC transmembrane type-1" evidence="11">
    <location>
        <begin position="32"/>
        <end position="327"/>
    </location>
</feature>
<dbReference type="InterPro" id="IPR003593">
    <property type="entry name" value="AAA+_ATPase"/>
</dbReference>
<reference evidence="12 13" key="1">
    <citation type="submission" date="2017-07" db="EMBL/GenBank/DDBJ databases">
        <authorList>
            <person name="Sun Z.S."/>
            <person name="Albrecht U."/>
            <person name="Echele G."/>
            <person name="Lee C.C."/>
        </authorList>
    </citation>
    <scope>NUCLEOTIDE SEQUENCE [LARGE SCALE GENOMIC DNA]</scope>
    <source>
        <strain evidence="12 13">CGMCC 1.12672</strain>
    </source>
</reference>
<proteinExistence type="predicted"/>
<dbReference type="SUPFAM" id="SSF52540">
    <property type="entry name" value="P-loop containing nucleoside triphosphate hydrolases"/>
    <property type="match status" value="1"/>
</dbReference>
<dbReference type="InterPro" id="IPR036640">
    <property type="entry name" value="ABC1_TM_sf"/>
</dbReference>
<dbReference type="InterPro" id="IPR017871">
    <property type="entry name" value="ABC_transporter-like_CS"/>
</dbReference>
<keyword evidence="8 9" id="KW-0472">Membrane</keyword>
<organism evidence="12 13">
    <name type="scientific">Sphingomonas guangdongensis</name>
    <dbReference type="NCBI Taxonomy" id="1141890"/>
    <lineage>
        <taxon>Bacteria</taxon>
        <taxon>Pseudomonadati</taxon>
        <taxon>Pseudomonadota</taxon>
        <taxon>Alphaproteobacteria</taxon>
        <taxon>Sphingomonadales</taxon>
        <taxon>Sphingomonadaceae</taxon>
        <taxon>Sphingomonas</taxon>
    </lineage>
</organism>
<evidence type="ECO:0000313" key="12">
    <source>
        <dbReference type="EMBL" id="SOB80774.1"/>
    </source>
</evidence>
<dbReference type="GO" id="GO:0016887">
    <property type="term" value="F:ATP hydrolysis activity"/>
    <property type="evidence" value="ECO:0007669"/>
    <property type="project" value="InterPro"/>
</dbReference>
<gene>
    <name evidence="12" type="ORF">SAMN06297144_1230</name>
</gene>
<evidence type="ECO:0000256" key="3">
    <source>
        <dbReference type="ARBA" id="ARBA00022475"/>
    </source>
</evidence>
<dbReference type="Pfam" id="PF00005">
    <property type="entry name" value="ABC_tran"/>
    <property type="match status" value="1"/>
</dbReference>
<dbReference type="GO" id="GO:0005524">
    <property type="term" value="F:ATP binding"/>
    <property type="evidence" value="ECO:0007669"/>
    <property type="project" value="UniProtKB-KW"/>
</dbReference>
<keyword evidence="3" id="KW-1003">Cell membrane</keyword>
<evidence type="ECO:0000259" key="10">
    <source>
        <dbReference type="PROSITE" id="PS50893"/>
    </source>
</evidence>
<keyword evidence="4 9" id="KW-0812">Transmembrane</keyword>
<dbReference type="FunFam" id="3.40.50.300:FF:000299">
    <property type="entry name" value="ABC transporter ATP-binding protein/permease"/>
    <property type="match status" value="1"/>
</dbReference>
<evidence type="ECO:0000256" key="8">
    <source>
        <dbReference type="ARBA" id="ARBA00023136"/>
    </source>
</evidence>
<protein>
    <submittedName>
        <fullName evidence="12">ATP-binding cassette, subfamily B, MsbA</fullName>
    </submittedName>
</protein>
<keyword evidence="13" id="KW-1185">Reference proteome</keyword>
<keyword evidence="5" id="KW-0547">Nucleotide-binding</keyword>
<dbReference type="InterPro" id="IPR003439">
    <property type="entry name" value="ABC_transporter-like_ATP-bd"/>
</dbReference>
<feature type="transmembrane region" description="Helical" evidence="9">
    <location>
        <begin position="29"/>
        <end position="55"/>
    </location>
</feature>
<evidence type="ECO:0000256" key="4">
    <source>
        <dbReference type="ARBA" id="ARBA00022692"/>
    </source>
</evidence>
<feature type="transmembrane region" description="Helical" evidence="9">
    <location>
        <begin position="190"/>
        <end position="208"/>
    </location>
</feature>
<evidence type="ECO:0000256" key="1">
    <source>
        <dbReference type="ARBA" id="ARBA00004651"/>
    </source>
</evidence>
<dbReference type="GO" id="GO:0005886">
    <property type="term" value="C:plasma membrane"/>
    <property type="evidence" value="ECO:0007669"/>
    <property type="project" value="UniProtKB-SubCell"/>
</dbReference>
<evidence type="ECO:0000259" key="11">
    <source>
        <dbReference type="PROSITE" id="PS50929"/>
    </source>
</evidence>
<dbReference type="EMBL" id="OBMI01000001">
    <property type="protein sequence ID" value="SOB80774.1"/>
    <property type="molecule type" value="Genomic_DNA"/>
</dbReference>
<dbReference type="InterPro" id="IPR011527">
    <property type="entry name" value="ABC1_TM_dom"/>
</dbReference>
<keyword evidence="7 9" id="KW-1133">Transmembrane helix</keyword>
<dbReference type="Proteomes" id="UP000219494">
    <property type="component" value="Unassembled WGS sequence"/>
</dbReference>
<evidence type="ECO:0000256" key="9">
    <source>
        <dbReference type="SAM" id="Phobius"/>
    </source>
</evidence>
<name>A0A285QH30_9SPHN</name>
<feature type="transmembrane region" description="Helical" evidence="9">
    <location>
        <begin position="224"/>
        <end position="241"/>
    </location>
</feature>
<dbReference type="InterPro" id="IPR039421">
    <property type="entry name" value="Type_1_exporter"/>
</dbReference>
<comment type="subcellular location">
    <subcellularLocation>
        <location evidence="1">Cell membrane</location>
        <topology evidence="1">Multi-pass membrane protein</topology>
    </subcellularLocation>
</comment>
<feature type="transmembrane region" description="Helical" evidence="9">
    <location>
        <begin position="282"/>
        <end position="308"/>
    </location>
</feature>
<dbReference type="PANTHER" id="PTHR24221:SF654">
    <property type="entry name" value="ATP-BINDING CASSETTE SUB-FAMILY B MEMBER 6"/>
    <property type="match status" value="1"/>
</dbReference>
<feature type="transmembrane region" description="Helical" evidence="9">
    <location>
        <begin position="165"/>
        <end position="184"/>
    </location>
</feature>
<evidence type="ECO:0000256" key="7">
    <source>
        <dbReference type="ARBA" id="ARBA00022989"/>
    </source>
</evidence>
<dbReference type="InterPro" id="IPR027417">
    <property type="entry name" value="P-loop_NTPase"/>
</dbReference>
<sequence length="582" mass="62529">MEYLPAMWGFQPFGDHPHLSALANRFRSAVPVVVVISVLTGLLESAGIGMLIPLLSTLSASTAPPEGRLAQYLTSVAGGLDSSDRLVLIAGFIFMLVVAKNLVATAGGIFSASLYGRIAATICDDLSRRLEVAPFAFHLRADSARLVQILGTESWQAADAARARFARVGAMATALAFGVMLLAIEWRLSLLVLLGAIIARFVQARFEVRLRRMSHRVTERNNHLAARMMFAIFGARVIRAFDQTAAEQARFEASSEQLRRSLFSIERLSGAVWPALETLHALLFLTVLLIAIAIAVPLPVLATFLVLLNRAQPHLRAVEQANGAYAAAAGRLSEVEWLLDPATTGTMGSGSRPFDELEREIRFDRVSFSYETRGEATPVLTELSFTIAKGRSLALLGRSGAGKSTIVNLLCGLLSPTTGRILVDGVPLDELDRSAWLARVAVAGQDLELFDGTIADNIAFGSPSASDADIDQAAERAQAHFIAALPDGMQTQVGDRGTSLSGGQRQRIGIARALLRAPDLLILDEATSAIDRMTEDEIIQVVRGLPAETTVIMISHRTETISHCDDAVLIDEGRATLVPPPA</sequence>
<dbReference type="Pfam" id="PF00664">
    <property type="entry name" value="ABC_membrane"/>
    <property type="match status" value="1"/>
</dbReference>
<accession>A0A285QH30</accession>
<dbReference type="OrthoDB" id="5288711at2"/>
<evidence type="ECO:0000256" key="5">
    <source>
        <dbReference type="ARBA" id="ARBA00022741"/>
    </source>
</evidence>
<keyword evidence="6 12" id="KW-0067">ATP-binding</keyword>
<dbReference type="PROSITE" id="PS50893">
    <property type="entry name" value="ABC_TRANSPORTER_2"/>
    <property type="match status" value="1"/>
</dbReference>
<dbReference type="PANTHER" id="PTHR24221">
    <property type="entry name" value="ATP-BINDING CASSETTE SUB-FAMILY B"/>
    <property type="match status" value="1"/>
</dbReference>
<dbReference type="Gene3D" id="1.20.1560.10">
    <property type="entry name" value="ABC transporter type 1, transmembrane domain"/>
    <property type="match status" value="1"/>
</dbReference>
<feature type="domain" description="ABC transporter" evidence="10">
    <location>
        <begin position="361"/>
        <end position="582"/>
    </location>
</feature>